<accession>A0A6A4G688</accession>
<dbReference type="EMBL" id="QXFT01000009">
    <property type="protein sequence ID" value="KAE9360091.1"/>
    <property type="molecule type" value="Genomic_DNA"/>
</dbReference>
<keyword evidence="1" id="KW-0479">Metal-binding</keyword>
<keyword evidence="3" id="KW-0862">Zinc</keyword>
<evidence type="ECO:0000259" key="6">
    <source>
        <dbReference type="PROSITE" id="PS50808"/>
    </source>
</evidence>
<dbReference type="Proteomes" id="UP000434957">
    <property type="component" value="Unassembled WGS sequence"/>
</dbReference>
<feature type="compositionally biased region" description="Polar residues" evidence="5">
    <location>
        <begin position="242"/>
        <end position="254"/>
    </location>
</feature>
<evidence type="ECO:0000256" key="2">
    <source>
        <dbReference type="ARBA" id="ARBA00022771"/>
    </source>
</evidence>
<dbReference type="InterPro" id="IPR052717">
    <property type="entry name" value="Vacuolar_transposase_reg"/>
</dbReference>
<evidence type="ECO:0000256" key="1">
    <source>
        <dbReference type="ARBA" id="ARBA00022723"/>
    </source>
</evidence>
<evidence type="ECO:0000313" key="10">
    <source>
        <dbReference type="Proteomes" id="UP000434957"/>
    </source>
</evidence>
<dbReference type="PROSITE" id="PS50808">
    <property type="entry name" value="ZF_BED"/>
    <property type="match status" value="1"/>
</dbReference>
<dbReference type="PANTHER" id="PTHR46169:SF29">
    <property type="entry name" value="DNA REPLICATION-RELATED ELEMENT FACTOR, ISOFORM A"/>
    <property type="match status" value="1"/>
</dbReference>
<name>A0A6A4G688_9STRA</name>
<sequence>MDGTGDGQAYPYMMQREQLQMRLQQQLQAQQQPMHQMQMQQPQSRAMDGIGPAASTLMQVHSGDTSAEMHMTSAPMQHPAMHTRSSDAVGSAMNPPPLRQQSGTKRSGTLITGGEEPGVPQLYKTSKMRRPELWQFIRLVVPDPPHIAAGRTYTNQDAKEAYCLKCKRIMHYNTGSSNNVSRHMAKFHAADLASYAQEMANKKMKHKKQQDQGAYAQTSGERAGGSAPSTPSAGHKRRRTESITAPSVGSSANTIAAEPPLDGPRLSMSLSDELRVTGDENGKGELTQEETEQLNAIMARWVAKHHHPFSITEDPELQELLRFAATLHKPITLPPPSSVRASVQSLSARTRMDLMRQISSEVLFYSMASEVWVTVERDIFVSFSIHYLTENFERRHFTLDVREHSGHQVFPYETKREMLYTLISRWNLDPRYLSSMLWQSQPRVDGEVNTLTQPRTQQAESAAHGFEVILAPLLHGPRELEADGMQVFFFDEMVNNAIANVSPEYQASVQFVRNQVTMFRDLVFFLTNHPRAVVRLSKLMSGTSQQRLVTDSKASWLSTLDMLKRLVKKRDVIRDFFAYADTIEGRVEFQRLSQSSSPAREMQRQEPTDEQWCAIECLLQLLQPFENVALAIGKEKYAASSLTFPLLKFLKRDLEKVTNFQRVFAKYSSSQVGGNTQSPQNFHAQAQNIATHLEIVRNFLYTEFKAHFTRACGELMWVSQLDPRFVRMKYLSDEERELCKARLIDQCFVLANFNQIMANQRVKASTTSADVAVSAALDPSNASFLDFQTGIQPTREDHDTNSFLRELLFDDAHDDPALVYQQQQQQLLQQQGQLGDSLGPITVTVGDATANSTAYLEQEAALRLRVVDEVKAYYDAVATAKVTAMRDPLKWWRDNTTAFPLLVPLARQWLSSVGSVRPSDAVKIEAGTHGDLTTTATTQGVQVNASTGAALPYGTHAVHSEPELVRDIMFVHDNC</sequence>
<feature type="compositionally biased region" description="Polar residues" evidence="5">
    <location>
        <begin position="211"/>
        <end position="220"/>
    </location>
</feature>
<feature type="region of interest" description="Disordered" evidence="5">
    <location>
        <begin position="75"/>
        <end position="121"/>
    </location>
</feature>
<dbReference type="SUPFAM" id="SSF53098">
    <property type="entry name" value="Ribonuclease H-like"/>
    <property type="match status" value="1"/>
</dbReference>
<feature type="compositionally biased region" description="Polar residues" evidence="5">
    <location>
        <begin position="99"/>
        <end position="110"/>
    </location>
</feature>
<keyword evidence="2 4" id="KW-0863">Zinc-finger</keyword>
<reference evidence="8 10" key="1">
    <citation type="submission" date="2018-08" db="EMBL/GenBank/DDBJ databases">
        <title>Genomic investigation of the strawberry pathogen Phytophthora fragariae indicates pathogenicity is determined by transcriptional variation in three key races.</title>
        <authorList>
            <person name="Adams T.M."/>
            <person name="Armitage A.D."/>
            <person name="Sobczyk M.K."/>
            <person name="Bates H.J."/>
            <person name="Dunwell J.M."/>
            <person name="Nellist C.F."/>
            <person name="Harrison R.J."/>
        </authorList>
    </citation>
    <scope>NUCLEOTIDE SEQUENCE [LARGE SCALE GENOMIC DNA]</scope>
    <source>
        <strain evidence="7 9">SCRP249</strain>
        <strain evidence="8 10">SCRP333</strain>
    </source>
</reference>
<dbReference type="AlphaFoldDB" id="A0A6A4G688"/>
<dbReference type="Proteomes" id="UP000429607">
    <property type="component" value="Unassembled WGS sequence"/>
</dbReference>
<dbReference type="InterPro" id="IPR003656">
    <property type="entry name" value="Znf_BED"/>
</dbReference>
<evidence type="ECO:0000256" key="3">
    <source>
        <dbReference type="ARBA" id="ARBA00022833"/>
    </source>
</evidence>
<evidence type="ECO:0000313" key="9">
    <source>
        <dbReference type="Proteomes" id="UP000429607"/>
    </source>
</evidence>
<gene>
    <name evidence="7" type="ORF">PR001_g5468</name>
    <name evidence="8" type="ORF">PR003_g398</name>
</gene>
<dbReference type="EMBL" id="QXFV01000244">
    <property type="protein sequence ID" value="KAE9044191.1"/>
    <property type="molecule type" value="Genomic_DNA"/>
</dbReference>
<evidence type="ECO:0000313" key="8">
    <source>
        <dbReference type="EMBL" id="KAE9360091.1"/>
    </source>
</evidence>
<dbReference type="GO" id="GO:0005634">
    <property type="term" value="C:nucleus"/>
    <property type="evidence" value="ECO:0007669"/>
    <property type="project" value="TreeGrafter"/>
</dbReference>
<evidence type="ECO:0000313" key="7">
    <source>
        <dbReference type="EMBL" id="KAE9044191.1"/>
    </source>
</evidence>
<organism evidence="8 10">
    <name type="scientific">Phytophthora rubi</name>
    <dbReference type="NCBI Taxonomy" id="129364"/>
    <lineage>
        <taxon>Eukaryota</taxon>
        <taxon>Sar</taxon>
        <taxon>Stramenopiles</taxon>
        <taxon>Oomycota</taxon>
        <taxon>Peronosporomycetes</taxon>
        <taxon>Peronosporales</taxon>
        <taxon>Peronosporaceae</taxon>
        <taxon>Phytophthora</taxon>
    </lineage>
</organism>
<proteinExistence type="predicted"/>
<feature type="region of interest" description="Disordered" evidence="5">
    <location>
        <begin position="200"/>
        <end position="267"/>
    </location>
</feature>
<keyword evidence="10" id="KW-1185">Reference proteome</keyword>
<feature type="domain" description="BED-type" evidence="6">
    <location>
        <begin position="128"/>
        <end position="195"/>
    </location>
</feature>
<dbReference type="PANTHER" id="PTHR46169">
    <property type="entry name" value="DNA REPLICATION-RELATED ELEMENT FACTOR, ISOFORM A"/>
    <property type="match status" value="1"/>
</dbReference>
<protein>
    <recommendedName>
        <fullName evidence="6">BED-type domain-containing protein</fullName>
    </recommendedName>
</protein>
<dbReference type="GO" id="GO:0006357">
    <property type="term" value="P:regulation of transcription by RNA polymerase II"/>
    <property type="evidence" value="ECO:0007669"/>
    <property type="project" value="TreeGrafter"/>
</dbReference>
<comment type="caution">
    <text evidence="8">The sequence shown here is derived from an EMBL/GenBank/DDBJ whole genome shotgun (WGS) entry which is preliminary data.</text>
</comment>
<dbReference type="GO" id="GO:0008270">
    <property type="term" value="F:zinc ion binding"/>
    <property type="evidence" value="ECO:0007669"/>
    <property type="project" value="UniProtKB-KW"/>
</dbReference>
<dbReference type="InterPro" id="IPR012337">
    <property type="entry name" value="RNaseH-like_sf"/>
</dbReference>
<evidence type="ECO:0000256" key="5">
    <source>
        <dbReference type="SAM" id="MobiDB-lite"/>
    </source>
</evidence>
<evidence type="ECO:0000256" key="4">
    <source>
        <dbReference type="PROSITE-ProRule" id="PRU00027"/>
    </source>
</evidence>
<dbReference type="GO" id="GO:0003677">
    <property type="term" value="F:DNA binding"/>
    <property type="evidence" value="ECO:0007669"/>
    <property type="project" value="InterPro"/>
</dbReference>